<evidence type="ECO:0008006" key="3">
    <source>
        <dbReference type="Google" id="ProtNLM"/>
    </source>
</evidence>
<dbReference type="InterPro" id="IPR027417">
    <property type="entry name" value="P-loop_NTPase"/>
</dbReference>
<dbReference type="SUPFAM" id="SSF53795">
    <property type="entry name" value="PEP carboxykinase-like"/>
    <property type="match status" value="1"/>
</dbReference>
<keyword evidence="2" id="KW-1185">Reference proteome</keyword>
<sequence length="390" mass="43455">MLSILDKLYSIQLEYADNFSLPSTSARLESNKSEQINIASEYFLPYRYSIIEKVTPTIQAIHRADIADGLYNAINKLPLGTQITHHPDTSYDLRCVDSFKIFSSKKGSPHCIVVSDGKFVVVTDGTDAPESYKPSLRLVREMFVRNLELQGGFSLHASAAAIDGRGYLFVGDSGAGKTSIATAVARCLGGRFLSSDRAILKPTNGTYEIIPWPMVINIGLGACRAINSSDGFWEQHLPETANAYFQHYGKTFSEQLSFLDSDKYALTPGEAQNLLSVKISAKEELFAVIFPELAEGPDSFCEFTEEPFTATMSAFQRQLRCPEDRTYPFGIVECAWRDPEKLQVHCDEVLTRVAKTVRCLRLRISKPALTKILRSRSVFDLDVALRAQYA</sequence>
<reference evidence="1 2" key="1">
    <citation type="submission" date="2018-06" db="EMBL/GenBank/DDBJ databases">
        <title>Genomic Encyclopedia of Type Strains, Phase III (KMG-III): the genomes of soil and plant-associated and newly described type strains.</title>
        <authorList>
            <person name="Whitman W."/>
        </authorList>
    </citation>
    <scope>NUCLEOTIDE SEQUENCE [LARGE SCALE GENOMIC DNA]</scope>
    <source>
        <strain evidence="1 2">ORS 1419</strain>
    </source>
</reference>
<dbReference type="Proteomes" id="UP000247454">
    <property type="component" value="Unassembled WGS sequence"/>
</dbReference>
<accession>A0A318TE60</accession>
<dbReference type="AlphaFoldDB" id="A0A318TE60"/>
<name>A0A318TE60_9HYPH</name>
<evidence type="ECO:0000313" key="2">
    <source>
        <dbReference type="Proteomes" id="UP000247454"/>
    </source>
</evidence>
<dbReference type="OrthoDB" id="3213869at2"/>
<dbReference type="RefSeq" id="WP_146226110.1">
    <property type="nucleotide sequence ID" value="NZ_QJTF01000021.1"/>
</dbReference>
<comment type="caution">
    <text evidence="1">The sequence shown here is derived from an EMBL/GenBank/DDBJ whole genome shotgun (WGS) entry which is preliminary data.</text>
</comment>
<proteinExistence type="predicted"/>
<gene>
    <name evidence="1" type="ORF">C7477_12145</name>
</gene>
<dbReference type="Gene3D" id="3.40.50.300">
    <property type="entry name" value="P-loop containing nucleotide triphosphate hydrolases"/>
    <property type="match status" value="1"/>
</dbReference>
<evidence type="ECO:0000313" key="1">
    <source>
        <dbReference type="EMBL" id="PYE86680.1"/>
    </source>
</evidence>
<protein>
    <recommendedName>
        <fullName evidence="3">Hpr(Ser) kinase/phosphatase</fullName>
    </recommendedName>
</protein>
<organism evidence="1 2">
    <name type="scientific">Phyllobacterium leguminum</name>
    <dbReference type="NCBI Taxonomy" id="314237"/>
    <lineage>
        <taxon>Bacteria</taxon>
        <taxon>Pseudomonadati</taxon>
        <taxon>Pseudomonadota</taxon>
        <taxon>Alphaproteobacteria</taxon>
        <taxon>Hyphomicrobiales</taxon>
        <taxon>Phyllobacteriaceae</taxon>
        <taxon>Phyllobacterium</taxon>
    </lineage>
</organism>
<dbReference type="EMBL" id="QJTF01000021">
    <property type="protein sequence ID" value="PYE86680.1"/>
    <property type="molecule type" value="Genomic_DNA"/>
</dbReference>